<dbReference type="PANTHER" id="PTHR30154">
    <property type="entry name" value="LEUCINE-RESPONSIVE REGULATORY PROTEIN"/>
    <property type="match status" value="1"/>
</dbReference>
<dbReference type="RefSeq" id="WP_089888084.1">
    <property type="nucleotide sequence ID" value="NZ_CANMFH010000001.1"/>
</dbReference>
<dbReference type="InterPro" id="IPR019888">
    <property type="entry name" value="Tscrpt_reg_AsnC-like"/>
</dbReference>
<dbReference type="PRINTS" id="PR00033">
    <property type="entry name" value="HTHASNC"/>
</dbReference>
<dbReference type="Pfam" id="PF01037">
    <property type="entry name" value="AsnC_trans_reg"/>
    <property type="match status" value="1"/>
</dbReference>
<dbReference type="OrthoDB" id="9803143at2"/>
<dbReference type="SUPFAM" id="SSF54909">
    <property type="entry name" value="Dimeric alpha+beta barrel"/>
    <property type="match status" value="1"/>
</dbReference>
<dbReference type="PROSITE" id="PS50956">
    <property type="entry name" value="HTH_ASNC_2"/>
    <property type="match status" value="1"/>
</dbReference>
<keyword evidence="1" id="KW-0805">Transcription regulation</keyword>
<dbReference type="Gene3D" id="3.30.70.920">
    <property type="match status" value="1"/>
</dbReference>
<dbReference type="SMART" id="SM00344">
    <property type="entry name" value="HTH_ASNC"/>
    <property type="match status" value="1"/>
</dbReference>
<dbReference type="EMBL" id="FNPR01000001">
    <property type="protein sequence ID" value="SDY22320.1"/>
    <property type="molecule type" value="Genomic_DNA"/>
</dbReference>
<dbReference type="SUPFAM" id="SSF46785">
    <property type="entry name" value="Winged helix' DNA-binding domain"/>
    <property type="match status" value="1"/>
</dbReference>
<dbReference type="Proteomes" id="UP000199026">
    <property type="component" value="Unassembled WGS sequence"/>
</dbReference>
<evidence type="ECO:0000256" key="3">
    <source>
        <dbReference type="ARBA" id="ARBA00023163"/>
    </source>
</evidence>
<accession>A0A1H3I3T8</accession>
<keyword evidence="3" id="KW-0804">Transcription</keyword>
<dbReference type="GO" id="GO:0043200">
    <property type="term" value="P:response to amino acid"/>
    <property type="evidence" value="ECO:0007669"/>
    <property type="project" value="TreeGrafter"/>
</dbReference>
<name>A0A1H3I3T8_9RHOB</name>
<proteinExistence type="predicted"/>
<dbReference type="InterPro" id="IPR019887">
    <property type="entry name" value="Tscrpt_reg_AsnC/Lrp_C"/>
</dbReference>
<dbReference type="InterPro" id="IPR036388">
    <property type="entry name" value="WH-like_DNA-bd_sf"/>
</dbReference>
<evidence type="ECO:0000313" key="5">
    <source>
        <dbReference type="EMBL" id="SDY22320.1"/>
    </source>
</evidence>
<keyword evidence="2" id="KW-0238">DNA-binding</keyword>
<reference evidence="5 6" key="1">
    <citation type="submission" date="2016-10" db="EMBL/GenBank/DDBJ databases">
        <authorList>
            <person name="de Groot N.N."/>
        </authorList>
    </citation>
    <scope>NUCLEOTIDE SEQUENCE [LARGE SCALE GENOMIC DNA]</scope>
    <source>
        <strain evidence="5 6">DSM 24677</strain>
    </source>
</reference>
<gene>
    <name evidence="5" type="ORF">SAMN05444486_101844</name>
</gene>
<dbReference type="GO" id="GO:0043565">
    <property type="term" value="F:sequence-specific DNA binding"/>
    <property type="evidence" value="ECO:0007669"/>
    <property type="project" value="InterPro"/>
</dbReference>
<evidence type="ECO:0000256" key="2">
    <source>
        <dbReference type="ARBA" id="ARBA00023125"/>
    </source>
</evidence>
<dbReference type="InterPro" id="IPR011008">
    <property type="entry name" value="Dimeric_a/b-barrel"/>
</dbReference>
<sequence>MKDQIDSKLITALQQNAQATAQELADMLGLSPSQAARRRQRLEASGVILGYRAQLDAGALGLGVQAFVQVQLLNHDPTLSKSFNKLIGSQPEIISAWAMTGDADLLLRIYSKDLASLNTLIHDILLAHGAVSRVHSQIVMNQIKQDAPLPA</sequence>
<feature type="domain" description="HTH asnC-type" evidence="4">
    <location>
        <begin position="1"/>
        <end position="63"/>
    </location>
</feature>
<dbReference type="GO" id="GO:0005829">
    <property type="term" value="C:cytosol"/>
    <property type="evidence" value="ECO:0007669"/>
    <property type="project" value="TreeGrafter"/>
</dbReference>
<dbReference type="STRING" id="576131.SAMN05444486_101844"/>
<dbReference type="InterPro" id="IPR000485">
    <property type="entry name" value="AsnC-type_HTH_dom"/>
</dbReference>
<protein>
    <submittedName>
        <fullName evidence="5">Transcriptional regulator, AsnC family</fullName>
    </submittedName>
</protein>
<dbReference type="GeneID" id="78123631"/>
<dbReference type="Pfam" id="PF13404">
    <property type="entry name" value="HTH_AsnC-type"/>
    <property type="match status" value="1"/>
</dbReference>
<dbReference type="InterPro" id="IPR036390">
    <property type="entry name" value="WH_DNA-bd_sf"/>
</dbReference>
<dbReference type="Gene3D" id="1.10.10.10">
    <property type="entry name" value="Winged helix-like DNA-binding domain superfamily/Winged helix DNA-binding domain"/>
    <property type="match status" value="1"/>
</dbReference>
<evidence type="ECO:0000259" key="4">
    <source>
        <dbReference type="PROSITE" id="PS50956"/>
    </source>
</evidence>
<keyword evidence="6" id="KW-1185">Reference proteome</keyword>
<evidence type="ECO:0000313" key="6">
    <source>
        <dbReference type="Proteomes" id="UP000199026"/>
    </source>
</evidence>
<evidence type="ECO:0000256" key="1">
    <source>
        <dbReference type="ARBA" id="ARBA00023015"/>
    </source>
</evidence>
<dbReference type="PANTHER" id="PTHR30154:SF46">
    <property type="entry name" value="TRANSCRIPTIONAL REGULATORY PROTEIN"/>
    <property type="match status" value="1"/>
</dbReference>
<organism evidence="5 6">
    <name type="scientific">Lentibacter algarum</name>
    <dbReference type="NCBI Taxonomy" id="576131"/>
    <lineage>
        <taxon>Bacteria</taxon>
        <taxon>Pseudomonadati</taxon>
        <taxon>Pseudomonadota</taxon>
        <taxon>Alphaproteobacteria</taxon>
        <taxon>Rhodobacterales</taxon>
        <taxon>Roseobacteraceae</taxon>
        <taxon>Lentibacter</taxon>
    </lineage>
</organism>
<dbReference type="AlphaFoldDB" id="A0A1H3I3T8"/>